<dbReference type="Proteomes" id="UP000738325">
    <property type="component" value="Unassembled WGS sequence"/>
</dbReference>
<evidence type="ECO:0000313" key="1">
    <source>
        <dbReference type="EMBL" id="KAG0312352.1"/>
    </source>
</evidence>
<dbReference type="EMBL" id="JAAAIP010000821">
    <property type="protein sequence ID" value="KAG0312352.1"/>
    <property type="molecule type" value="Genomic_DNA"/>
</dbReference>
<dbReference type="AlphaFoldDB" id="A0A9P6R6L5"/>
<sequence length="65" mass="6808">SSSNVIGIHTNIITATNAGTNKAATHTKDNTSGTNSVKPIARLPANDYRVPMTLSDDIKLTDLLG</sequence>
<comment type="caution">
    <text evidence="1">The sequence shown here is derived from an EMBL/GenBank/DDBJ whole genome shotgun (WGS) entry which is preliminary data.</text>
</comment>
<evidence type="ECO:0000313" key="2">
    <source>
        <dbReference type="Proteomes" id="UP000738325"/>
    </source>
</evidence>
<keyword evidence="2" id="KW-1185">Reference proteome</keyword>
<proteinExistence type="predicted"/>
<gene>
    <name evidence="1" type="ORF">BGZ99_009575</name>
</gene>
<reference evidence="1" key="1">
    <citation type="journal article" date="2020" name="Fungal Divers.">
        <title>Resolving the Mortierellaceae phylogeny through synthesis of multi-gene phylogenetics and phylogenomics.</title>
        <authorList>
            <person name="Vandepol N."/>
            <person name="Liber J."/>
            <person name="Desiro A."/>
            <person name="Na H."/>
            <person name="Kennedy M."/>
            <person name="Barry K."/>
            <person name="Grigoriev I.V."/>
            <person name="Miller A.N."/>
            <person name="O'Donnell K."/>
            <person name="Stajich J.E."/>
            <person name="Bonito G."/>
        </authorList>
    </citation>
    <scope>NUCLEOTIDE SEQUENCE</scope>
    <source>
        <strain evidence="1">REB-010B</strain>
    </source>
</reference>
<accession>A0A9P6R6L5</accession>
<name>A0A9P6R6L5_9FUNG</name>
<organism evidence="1 2">
    <name type="scientific">Dissophora globulifera</name>
    <dbReference type="NCBI Taxonomy" id="979702"/>
    <lineage>
        <taxon>Eukaryota</taxon>
        <taxon>Fungi</taxon>
        <taxon>Fungi incertae sedis</taxon>
        <taxon>Mucoromycota</taxon>
        <taxon>Mortierellomycotina</taxon>
        <taxon>Mortierellomycetes</taxon>
        <taxon>Mortierellales</taxon>
        <taxon>Mortierellaceae</taxon>
        <taxon>Dissophora</taxon>
    </lineage>
</organism>
<feature type="non-terminal residue" evidence="1">
    <location>
        <position position="1"/>
    </location>
</feature>
<protein>
    <submittedName>
        <fullName evidence="1">Uncharacterized protein</fullName>
    </submittedName>
</protein>